<name>E4N7I2_KITSK</name>
<evidence type="ECO:0000313" key="2">
    <source>
        <dbReference type="Proteomes" id="UP000007076"/>
    </source>
</evidence>
<organism evidence="1 2">
    <name type="scientific">Kitasatospora setae (strain ATCC 33774 / DSM 43861 / JCM 3304 / KCC A-0304 / NBRC 14216 / KM-6054)</name>
    <name type="common">Streptomyces setae</name>
    <dbReference type="NCBI Taxonomy" id="452652"/>
    <lineage>
        <taxon>Bacteria</taxon>
        <taxon>Bacillati</taxon>
        <taxon>Actinomycetota</taxon>
        <taxon>Actinomycetes</taxon>
        <taxon>Kitasatosporales</taxon>
        <taxon>Streptomycetaceae</taxon>
        <taxon>Kitasatospora</taxon>
    </lineage>
</organism>
<dbReference type="eggNOG" id="COG5330">
    <property type="taxonomic scope" value="Bacteria"/>
</dbReference>
<dbReference type="EMBL" id="AP010968">
    <property type="protein sequence ID" value="BAJ27163.1"/>
    <property type="molecule type" value="Genomic_DNA"/>
</dbReference>
<dbReference type="InterPro" id="IPR011989">
    <property type="entry name" value="ARM-like"/>
</dbReference>
<sequence length="361" mass="38903">MGDEVVWEAFRAGAGPDAELRGRWRSGLGHRADAPVEVLIALLDGDAPYFLYRRDLPAPVLDAAVLHPSKGVWGRAAESGALSPEQWERLLETLARRGTGAARLALLRELRDEDAARAERPGLLGVSPPVAPRTAAEIAELADAVPEIPAEDRTYALWWVGALFDDPDAMRQLAAHPNRWVRRSVARAPRLPADVAARLGRDEDRVVRLFLTESCADAPAETLLDVWGWWPGSFSFPGRPRDHPNFPRAGLLRHADDPRPRYRLLALDDPAATAGLAVRLAADPDPEVRARAAADRRLPSTAAVALLGDPDPAVRRAAAGHPTLPAATLAALLRGPDPDLAEAAAGNPAVPLPVARWMATR</sequence>
<dbReference type="Gene3D" id="1.25.10.10">
    <property type="entry name" value="Leucine-rich Repeat Variant"/>
    <property type="match status" value="1"/>
</dbReference>
<dbReference type="AlphaFoldDB" id="E4N7I2"/>
<dbReference type="STRING" id="452652.KSE_13340"/>
<dbReference type="RefSeq" id="WP_014134481.1">
    <property type="nucleotide sequence ID" value="NC_016109.1"/>
</dbReference>
<dbReference type="Proteomes" id="UP000007076">
    <property type="component" value="Chromosome"/>
</dbReference>
<evidence type="ECO:0008006" key="3">
    <source>
        <dbReference type="Google" id="ProtNLM"/>
    </source>
</evidence>
<dbReference type="HOGENOM" id="CLU_848991_0_0_11"/>
<dbReference type="SUPFAM" id="SSF48371">
    <property type="entry name" value="ARM repeat"/>
    <property type="match status" value="1"/>
</dbReference>
<proteinExistence type="predicted"/>
<dbReference type="KEGG" id="ksk:KSE_13340"/>
<reference evidence="1 2" key="1">
    <citation type="journal article" date="2010" name="DNA Res.">
        <title>Genome sequence of Kitasatospora setae NBRC 14216T: an evolutionary snapshot of the family Streptomycetaceae.</title>
        <authorList>
            <person name="Ichikawa N."/>
            <person name="Oguchi A."/>
            <person name="Ikeda H."/>
            <person name="Ishikawa J."/>
            <person name="Kitani S."/>
            <person name="Watanabe Y."/>
            <person name="Nakamura S."/>
            <person name="Katano Y."/>
            <person name="Kishi E."/>
            <person name="Sasagawa M."/>
            <person name="Ankai A."/>
            <person name="Fukui S."/>
            <person name="Hashimoto Y."/>
            <person name="Kamata S."/>
            <person name="Otoguro M."/>
            <person name="Tanikawa S."/>
            <person name="Nihira T."/>
            <person name="Horinouchi S."/>
            <person name="Ohnishi Y."/>
            <person name="Hayakawa M."/>
            <person name="Kuzuyama T."/>
            <person name="Arisawa A."/>
            <person name="Nomoto F."/>
            <person name="Miura H."/>
            <person name="Takahashi Y."/>
            <person name="Fujita N."/>
        </authorList>
    </citation>
    <scope>NUCLEOTIDE SEQUENCE [LARGE SCALE GENOMIC DNA]</scope>
    <source>
        <strain evidence="2">ATCC 33774 / DSM 43861 / JCM 3304 / KCC A-0304 / NBRC 14216 / KM-6054</strain>
    </source>
</reference>
<dbReference type="PATRIC" id="fig|452652.3.peg.1329"/>
<accession>E4N7I2</accession>
<keyword evidence="2" id="KW-1185">Reference proteome</keyword>
<evidence type="ECO:0000313" key="1">
    <source>
        <dbReference type="EMBL" id="BAJ27163.1"/>
    </source>
</evidence>
<protein>
    <recommendedName>
        <fullName evidence="3">PE-PGRS family protein</fullName>
    </recommendedName>
</protein>
<dbReference type="InterPro" id="IPR016024">
    <property type="entry name" value="ARM-type_fold"/>
</dbReference>
<gene>
    <name evidence="1" type="ordered locus">KSE_13340</name>
</gene>